<dbReference type="Pfam" id="PF20454">
    <property type="entry name" value="GpA_nuclease"/>
    <property type="match status" value="1"/>
</dbReference>
<sequence length="678" mass="76125">MNDNGSIVPWRNSVTPYMVEPMDVSTSRRFRACVFAGPARTGKTDALILNKTGHTISCDPQDVRIVHMSIDAAKEFARKKLAALIRYSPEVAARLGKDRYDDNTLTKNFEGNMSVDVAWPVPAKMSASDIPLMLLTDYDRMPEDIGGEGTPFDLSFKRTQTFGSRGMTIAESSPGRIVLDDDFEAPENQPHLAPPCTGILAIYNRGTRGRFYWPCPDCSESFEPDFRLLQYPEEGTPAEKGQAAFMACPHCGCILEHRHKRERNQLARWMHEGKGGQLVSIHDEALRETDIASWWLNGTVAAFQSWAELVTRYEGALEEFVSTGDSKALKTTVTVDQGKPFSERITADDDELSVKELRDRAEKYQLNIAPAETRFLIVAVDVQKGRFVVQVFAFGVELEHWVIARMDIHTPPETAPRAKDRAIDPARYPEDWDVLFDLLEREFPVLGLAFSLVPVALVVDSAGEDGVTKNAYAFYRRSKIKGYRGRVFISKGMTRWDRDRAVLRTPEKQEGKRLKQASDLKILQIGTWRLKSELVAALSRTDPGPGACHLSKNLPSEVFEELCAEEKTAKGWALKKGKKRNEAFDLGVYALALVIVLKGERINWNRPPAWAAELEKNAFARVRPMASDHEEATGDGGTAEVETEAETATPESPKPERQVRPNRKKRSRSRHRRGLGDY</sequence>
<dbReference type="Proteomes" id="UP000632063">
    <property type="component" value="Unassembled WGS sequence"/>
</dbReference>
<feature type="compositionally biased region" description="Basic residues" evidence="2">
    <location>
        <begin position="660"/>
        <end position="678"/>
    </location>
</feature>
<feature type="coiled-coil region" evidence="1">
    <location>
        <begin position="347"/>
        <end position="374"/>
    </location>
</feature>
<reference evidence="6" key="1">
    <citation type="submission" date="2020-09" db="EMBL/GenBank/DDBJ databases">
        <title>The genome sequence of strain Labrenzia suaedae 4C16A.</title>
        <authorList>
            <person name="Liu Y."/>
        </authorList>
    </citation>
    <scope>NUCLEOTIDE SEQUENCE [LARGE SCALE GENOMIC DNA]</scope>
    <source>
        <strain evidence="6">4C16A</strain>
    </source>
</reference>
<protein>
    <submittedName>
        <fullName evidence="5">Phage terminase large subunit family protein</fullName>
    </submittedName>
</protein>
<evidence type="ECO:0000313" key="5">
    <source>
        <dbReference type="EMBL" id="MBD8894031.1"/>
    </source>
</evidence>
<comment type="caution">
    <text evidence="5">The sequence shown here is derived from an EMBL/GenBank/DDBJ whole genome shotgun (WGS) entry which is preliminary data.</text>
</comment>
<feature type="domain" description="Phage terminase large subunit GpA ATPase" evidence="3">
    <location>
        <begin position="7"/>
        <end position="269"/>
    </location>
</feature>
<accession>A0ABR9CT11</accession>
<reference evidence="5 6" key="2">
    <citation type="journal article" date="2021" name="Int. J. Syst. Evol. Microbiol.">
        <title>Roseibium litorale sp. nov., isolated from a tidal flat sediment and proposal for the reclassification of Labrenzia polysiphoniae as Roseibium polysiphoniae comb. nov.</title>
        <authorList>
            <person name="Liu Y."/>
            <person name="Pei T."/>
            <person name="Du J."/>
            <person name="Chao M."/>
            <person name="Deng M.R."/>
            <person name="Zhu H."/>
        </authorList>
    </citation>
    <scope>NUCLEOTIDE SEQUENCE [LARGE SCALE GENOMIC DNA]</scope>
    <source>
        <strain evidence="5 6">4C16A</strain>
    </source>
</reference>
<proteinExistence type="predicted"/>
<dbReference type="PANTHER" id="PTHR34413">
    <property type="entry name" value="PROPHAGE TAIL FIBER ASSEMBLY PROTEIN HOMOLOG TFAE-RELATED-RELATED"/>
    <property type="match status" value="1"/>
</dbReference>
<keyword evidence="1" id="KW-0175">Coiled coil</keyword>
<evidence type="ECO:0000313" key="6">
    <source>
        <dbReference type="Proteomes" id="UP000632063"/>
    </source>
</evidence>
<dbReference type="InterPro" id="IPR051220">
    <property type="entry name" value="TFA_Chaperone"/>
</dbReference>
<evidence type="ECO:0000259" key="4">
    <source>
        <dbReference type="Pfam" id="PF20454"/>
    </source>
</evidence>
<evidence type="ECO:0000256" key="2">
    <source>
        <dbReference type="SAM" id="MobiDB-lite"/>
    </source>
</evidence>
<gene>
    <name evidence="5" type="ORF">IG616_20995</name>
</gene>
<evidence type="ECO:0000259" key="3">
    <source>
        <dbReference type="Pfam" id="PF05876"/>
    </source>
</evidence>
<evidence type="ECO:0000256" key="1">
    <source>
        <dbReference type="SAM" id="Coils"/>
    </source>
</evidence>
<dbReference type="InterPro" id="IPR046454">
    <property type="entry name" value="GpA_endonuclease"/>
</dbReference>
<organism evidence="5 6">
    <name type="scientific">Roseibium litorale</name>
    <dbReference type="NCBI Taxonomy" id="2803841"/>
    <lineage>
        <taxon>Bacteria</taxon>
        <taxon>Pseudomonadati</taxon>
        <taxon>Pseudomonadota</taxon>
        <taxon>Alphaproteobacteria</taxon>
        <taxon>Hyphomicrobiales</taxon>
        <taxon>Stappiaceae</taxon>
        <taxon>Roseibium</taxon>
    </lineage>
</organism>
<dbReference type="PANTHER" id="PTHR34413:SF2">
    <property type="entry name" value="PROPHAGE TAIL FIBER ASSEMBLY PROTEIN HOMOLOG TFAE-RELATED"/>
    <property type="match status" value="1"/>
</dbReference>
<name>A0ABR9CT11_9HYPH</name>
<feature type="domain" description="Terminase large subunit GpA endonuclease" evidence="4">
    <location>
        <begin position="291"/>
        <end position="604"/>
    </location>
</feature>
<dbReference type="EMBL" id="JACYXI010000019">
    <property type="protein sequence ID" value="MBD8894031.1"/>
    <property type="molecule type" value="Genomic_DNA"/>
</dbReference>
<dbReference type="InterPro" id="IPR046453">
    <property type="entry name" value="GpA_ATPase"/>
</dbReference>
<dbReference type="Pfam" id="PF05876">
    <property type="entry name" value="GpA_ATPase"/>
    <property type="match status" value="1"/>
</dbReference>
<keyword evidence="6" id="KW-1185">Reference proteome</keyword>
<feature type="region of interest" description="Disordered" evidence="2">
    <location>
        <begin position="626"/>
        <end position="678"/>
    </location>
</feature>